<evidence type="ECO:0000256" key="5">
    <source>
        <dbReference type="ARBA" id="ARBA00022695"/>
    </source>
</evidence>
<evidence type="ECO:0000256" key="1">
    <source>
        <dbReference type="ARBA" id="ARBA00001282"/>
    </source>
</evidence>
<protein>
    <recommendedName>
        <fullName evidence="7">2-C-methyl-D-erythritol 4-phosphate cytidylyltransferase</fullName>
        <ecNumber evidence="7">2.7.7.60</ecNumber>
    </recommendedName>
    <alternativeName>
        <fullName evidence="7">4-diphosphocytidyl-2C-methyl-D-erythritol synthase</fullName>
    </alternativeName>
    <alternativeName>
        <fullName evidence="7">MEP cytidylyltransferase</fullName>
        <shortName evidence="7">MCT</shortName>
    </alternativeName>
</protein>
<evidence type="ECO:0000256" key="7">
    <source>
        <dbReference type="HAMAP-Rule" id="MF_00108"/>
    </source>
</evidence>
<comment type="function">
    <text evidence="7">Catalyzes the formation of 4-diphosphocytidyl-2-C-methyl-D-erythritol from CTP and 2-C-methyl-D-erythritol 4-phosphate (MEP).</text>
</comment>
<dbReference type="CDD" id="cd02516">
    <property type="entry name" value="CDP-ME_synthetase"/>
    <property type="match status" value="1"/>
</dbReference>
<sequence>MKVAAIIPAGGQGVRMGGTQAKQYLTLGDKPILRHTLEVFQSCGLIDSVILSIPEADVVSVRREYLPDFMVLSAVVAGGAQRQDSVFNGFQAVDASAELIVVHDGVRPFATREMIESVIRSAEQHGAAIVAVPLSDTLKRADAEGRVKETIPRENLWRVQTPQAFRRDVLERAFQKAQEDSFYGTDEASLVERLGLPVAIVTGSEMNIKVTRPEDLIIGEGILASRAE</sequence>
<dbReference type="FunFam" id="3.90.550.10:FF:000003">
    <property type="entry name" value="2-C-methyl-D-erythritol 4-phosphate cytidylyltransferase"/>
    <property type="match status" value="1"/>
</dbReference>
<evidence type="ECO:0000256" key="6">
    <source>
        <dbReference type="ARBA" id="ARBA00023229"/>
    </source>
</evidence>
<dbReference type="Proteomes" id="UP000594464">
    <property type="component" value="Chromosome"/>
</dbReference>
<dbReference type="InterPro" id="IPR029044">
    <property type="entry name" value="Nucleotide-diphossugar_trans"/>
</dbReference>
<evidence type="ECO:0000256" key="3">
    <source>
        <dbReference type="ARBA" id="ARBA00009789"/>
    </source>
</evidence>
<dbReference type="PANTHER" id="PTHR32125">
    <property type="entry name" value="2-C-METHYL-D-ERYTHRITOL 4-PHOSPHATE CYTIDYLYLTRANSFERASE, CHLOROPLASTIC"/>
    <property type="match status" value="1"/>
</dbReference>
<dbReference type="InterPro" id="IPR050088">
    <property type="entry name" value="IspD/TarI_cytidylyltransf_bact"/>
</dbReference>
<comment type="similarity">
    <text evidence="3 7">Belongs to the IspD/TarI cytidylyltransferase family. IspD subfamily.</text>
</comment>
<dbReference type="HAMAP" id="MF_00108">
    <property type="entry name" value="IspD"/>
    <property type="match status" value="1"/>
</dbReference>
<dbReference type="KEGG" id="nva:G3M78_00405"/>
<feature type="site" description="Transition state stabilizer" evidence="7">
    <location>
        <position position="22"/>
    </location>
</feature>
<dbReference type="Gene3D" id="3.90.550.10">
    <property type="entry name" value="Spore Coat Polysaccharide Biosynthesis Protein SpsA, Chain A"/>
    <property type="match status" value="1"/>
</dbReference>
<evidence type="ECO:0000313" key="9">
    <source>
        <dbReference type="Proteomes" id="UP000594464"/>
    </source>
</evidence>
<feature type="site" description="Positions MEP for the nucleophilic attack" evidence="7">
    <location>
        <position position="153"/>
    </location>
</feature>
<dbReference type="EMBL" id="CP048620">
    <property type="protein sequence ID" value="QPJ63949.1"/>
    <property type="molecule type" value="Genomic_DNA"/>
</dbReference>
<evidence type="ECO:0000256" key="2">
    <source>
        <dbReference type="ARBA" id="ARBA00004787"/>
    </source>
</evidence>
<dbReference type="InterPro" id="IPR001228">
    <property type="entry name" value="IspD"/>
</dbReference>
<dbReference type="InterPro" id="IPR034683">
    <property type="entry name" value="IspD/TarI"/>
</dbReference>
<reference evidence="9" key="1">
    <citation type="submission" date="2020-02" db="EMBL/GenBank/DDBJ databases">
        <title>Genomic and physiological characterization of two novel Nitrospinaceae genera.</title>
        <authorList>
            <person name="Mueller A.J."/>
            <person name="Jung M.-Y."/>
            <person name="Strachan C.R."/>
            <person name="Herbold C.W."/>
            <person name="Kirkegaard R.H."/>
            <person name="Daims H."/>
        </authorList>
    </citation>
    <scope>NUCLEOTIDE SEQUENCE [LARGE SCALE GENOMIC DNA]</scope>
</reference>
<keyword evidence="4 7" id="KW-0808">Transferase</keyword>
<name>A0A7T0G226_9BACT</name>
<dbReference type="Pfam" id="PF01128">
    <property type="entry name" value="IspD"/>
    <property type="match status" value="1"/>
</dbReference>
<evidence type="ECO:0000256" key="4">
    <source>
        <dbReference type="ARBA" id="ARBA00022679"/>
    </source>
</evidence>
<dbReference type="UniPathway" id="UPA00056">
    <property type="reaction ID" value="UER00093"/>
</dbReference>
<accession>A0A7T0G226</accession>
<evidence type="ECO:0000313" key="8">
    <source>
        <dbReference type="EMBL" id="QPJ63949.1"/>
    </source>
</evidence>
<feature type="site" description="Positions MEP for the nucleophilic attack" evidence="7">
    <location>
        <position position="209"/>
    </location>
</feature>
<comment type="pathway">
    <text evidence="2 7">Isoprenoid biosynthesis; isopentenyl diphosphate biosynthesis via DXP pathway; isopentenyl diphosphate from 1-deoxy-D-xylulose 5-phosphate: step 2/6.</text>
</comment>
<keyword evidence="5 7" id="KW-0548">Nucleotidyltransferase</keyword>
<dbReference type="EC" id="2.7.7.60" evidence="7"/>
<dbReference type="NCBIfam" id="TIGR00453">
    <property type="entry name" value="ispD"/>
    <property type="match status" value="1"/>
</dbReference>
<dbReference type="InterPro" id="IPR018294">
    <property type="entry name" value="ISPD_synthase_CS"/>
</dbReference>
<keyword evidence="6 7" id="KW-0414">Isoprene biosynthesis</keyword>
<feature type="site" description="Transition state stabilizer" evidence="7">
    <location>
        <position position="15"/>
    </location>
</feature>
<dbReference type="GO" id="GO:0019288">
    <property type="term" value="P:isopentenyl diphosphate biosynthetic process, methylerythritol 4-phosphate pathway"/>
    <property type="evidence" value="ECO:0007669"/>
    <property type="project" value="UniProtKB-UniRule"/>
</dbReference>
<dbReference type="PROSITE" id="PS01295">
    <property type="entry name" value="ISPD"/>
    <property type="match status" value="1"/>
</dbReference>
<dbReference type="AlphaFoldDB" id="A0A7T0G226"/>
<proteinExistence type="inferred from homology"/>
<gene>
    <name evidence="7 8" type="primary">ispD</name>
    <name evidence="8" type="ORF">G3M78_00405</name>
</gene>
<dbReference type="PANTHER" id="PTHR32125:SF4">
    <property type="entry name" value="2-C-METHYL-D-ERYTHRITOL 4-PHOSPHATE CYTIDYLYLTRANSFERASE, CHLOROPLASTIC"/>
    <property type="match status" value="1"/>
</dbReference>
<comment type="catalytic activity">
    <reaction evidence="1 7">
        <text>2-C-methyl-D-erythritol 4-phosphate + CTP + H(+) = 4-CDP-2-C-methyl-D-erythritol + diphosphate</text>
        <dbReference type="Rhea" id="RHEA:13429"/>
        <dbReference type="ChEBI" id="CHEBI:15378"/>
        <dbReference type="ChEBI" id="CHEBI:33019"/>
        <dbReference type="ChEBI" id="CHEBI:37563"/>
        <dbReference type="ChEBI" id="CHEBI:57823"/>
        <dbReference type="ChEBI" id="CHEBI:58262"/>
        <dbReference type="EC" id="2.7.7.60"/>
    </reaction>
</comment>
<organism evidence="8 9">
    <name type="scientific">Candidatus Nitrohelix vancouverensis</name>
    <dbReference type="NCBI Taxonomy" id="2705534"/>
    <lineage>
        <taxon>Bacteria</taxon>
        <taxon>Pseudomonadati</taxon>
        <taxon>Nitrospinota/Tectimicrobiota group</taxon>
        <taxon>Nitrospinota</taxon>
        <taxon>Nitrospinia</taxon>
        <taxon>Nitrospinales</taxon>
        <taxon>Nitrospinaceae</taxon>
        <taxon>Candidatus Nitrohelix</taxon>
    </lineage>
</organism>
<dbReference type="SUPFAM" id="SSF53448">
    <property type="entry name" value="Nucleotide-diphospho-sugar transferases"/>
    <property type="match status" value="1"/>
</dbReference>
<dbReference type="GO" id="GO:0050518">
    <property type="term" value="F:2-C-methyl-D-erythritol 4-phosphate cytidylyltransferase activity"/>
    <property type="evidence" value="ECO:0007669"/>
    <property type="project" value="UniProtKB-UniRule"/>
</dbReference>